<dbReference type="HOGENOM" id="CLU_1726742_0_0_1"/>
<feature type="compositionally biased region" description="Polar residues" evidence="1">
    <location>
        <begin position="12"/>
        <end position="21"/>
    </location>
</feature>
<accession>A3LUX5</accession>
<dbReference type="OMA" id="MRTHQSE"/>
<dbReference type="eggNOG" id="ENOG502S680">
    <property type="taxonomic scope" value="Eukaryota"/>
</dbReference>
<feature type="non-terminal residue" evidence="2">
    <location>
        <position position="1"/>
    </location>
</feature>
<dbReference type="AlphaFoldDB" id="A3LUX5"/>
<evidence type="ECO:0000256" key="1">
    <source>
        <dbReference type="SAM" id="MobiDB-lite"/>
    </source>
</evidence>
<keyword evidence="3" id="KW-1185">Reference proteome</keyword>
<dbReference type="RefSeq" id="XP_001384700.2">
    <property type="nucleotide sequence ID" value="XM_001384663.1"/>
</dbReference>
<dbReference type="InParanoid" id="A3LUX5"/>
<reference evidence="2 3" key="1">
    <citation type="journal article" date="2007" name="Nat. Biotechnol.">
        <title>Genome sequence of the lignocellulose-bioconverting and xylose-fermenting yeast Pichia stipitis.</title>
        <authorList>
            <person name="Jeffries T.W."/>
            <person name="Grigoriev I.V."/>
            <person name="Grimwood J."/>
            <person name="Laplaza J.M."/>
            <person name="Aerts A."/>
            <person name="Salamov A."/>
            <person name="Schmutz J."/>
            <person name="Lindquist E."/>
            <person name="Dehal P."/>
            <person name="Shapiro H."/>
            <person name="Jin Y.S."/>
            <person name="Passoth V."/>
            <person name="Richardson P.M."/>
        </authorList>
    </citation>
    <scope>NUCLEOTIDE SEQUENCE [LARGE SCALE GENOMIC DNA]</scope>
    <source>
        <strain evidence="3">ATCC 58785 / CBS 6054 / NBRC 10063 / NRRL Y-11545</strain>
    </source>
</reference>
<proteinExistence type="predicted"/>
<dbReference type="OrthoDB" id="4086633at2759"/>
<evidence type="ECO:0000313" key="2">
    <source>
        <dbReference type="EMBL" id="ABN66671.2"/>
    </source>
</evidence>
<organism evidence="2 3">
    <name type="scientific">Scheffersomyces stipitis (strain ATCC 58785 / CBS 6054 / NBRC 10063 / NRRL Y-11545)</name>
    <name type="common">Yeast</name>
    <name type="synonym">Pichia stipitis</name>
    <dbReference type="NCBI Taxonomy" id="322104"/>
    <lineage>
        <taxon>Eukaryota</taxon>
        <taxon>Fungi</taxon>
        <taxon>Dikarya</taxon>
        <taxon>Ascomycota</taxon>
        <taxon>Saccharomycotina</taxon>
        <taxon>Pichiomycetes</taxon>
        <taxon>Debaryomycetaceae</taxon>
        <taxon>Scheffersomyces</taxon>
    </lineage>
</organism>
<dbReference type="KEGG" id="pic:PICST_60734"/>
<dbReference type="Proteomes" id="UP000002258">
    <property type="component" value="Chromosome 5"/>
</dbReference>
<name>A3LUX5_PICST</name>
<gene>
    <name evidence="2" type="ORF">PICST_60734</name>
</gene>
<evidence type="ECO:0008006" key="4">
    <source>
        <dbReference type="Google" id="ProtNLM"/>
    </source>
</evidence>
<feature type="region of interest" description="Disordered" evidence="1">
    <location>
        <begin position="1"/>
        <end position="21"/>
    </location>
</feature>
<evidence type="ECO:0000313" key="3">
    <source>
        <dbReference type="Proteomes" id="UP000002258"/>
    </source>
</evidence>
<sequence length="177" mass="20491">PVPMYAPHSEPHYTSYQPQQLPLGSVPNAGVQLPLNIDVNQYPDMTTLVNSNSNIVVPLVESQFVDHKVCCVCGKRITRDMSRHMRTHQSESRFTCKFPKNQCRHKSGKFNRPYDFKKHLLNRHFKFDNIAIKRLHNLSDKLDHWGTCPCGLRYMGKDWLDDHILTDDASKKCPCVE</sequence>
<protein>
    <recommendedName>
        <fullName evidence="4">C2H2-type domain-containing protein</fullName>
    </recommendedName>
</protein>
<dbReference type="GeneID" id="4839473"/>
<dbReference type="EMBL" id="CP000499">
    <property type="protein sequence ID" value="ABN66671.2"/>
    <property type="molecule type" value="Genomic_DNA"/>
</dbReference>